<comment type="similarity">
    <text evidence="1">Belongs to the AHA1 family.</text>
</comment>
<dbReference type="CDD" id="cd07814">
    <property type="entry name" value="SRPBCC_CalC_Aha1-like"/>
    <property type="match status" value="1"/>
</dbReference>
<keyword evidence="4" id="KW-1185">Reference proteome</keyword>
<dbReference type="SUPFAM" id="SSF55961">
    <property type="entry name" value="Bet v1-like"/>
    <property type="match status" value="1"/>
</dbReference>
<organism evidence="3 4">
    <name type="scientific">Cohnella cholangitidis</name>
    <dbReference type="NCBI Taxonomy" id="2598458"/>
    <lineage>
        <taxon>Bacteria</taxon>
        <taxon>Bacillati</taxon>
        <taxon>Bacillota</taxon>
        <taxon>Bacilli</taxon>
        <taxon>Bacillales</taxon>
        <taxon>Paenibacillaceae</taxon>
        <taxon>Cohnella</taxon>
    </lineage>
</organism>
<dbReference type="RefSeq" id="WP_182302047.1">
    <property type="nucleotide sequence ID" value="NZ_CP041969.1"/>
</dbReference>
<dbReference type="InterPro" id="IPR023393">
    <property type="entry name" value="START-like_dom_sf"/>
</dbReference>
<sequence>MAGAIFKQEVAKATGTAWEQWIAKLGPHVDSLWSHEQIKNYVRGQHEVAEEWSEWIALLYGQLMGRVPVGMTKDAGAQIGVRRTLAVTKEQVWNFLVSPKGLSLWIGEVPTLKLQAGYEYESKEGVSGKITVAEPFHKLRLTWKRPEWDNPSRLQLYCLSTNSGKTTIAIHQEMLDDVYMREVMRRHWDEVLNTIKTLTEAEL</sequence>
<evidence type="ECO:0000259" key="2">
    <source>
        <dbReference type="Pfam" id="PF08327"/>
    </source>
</evidence>
<evidence type="ECO:0000256" key="1">
    <source>
        <dbReference type="ARBA" id="ARBA00006817"/>
    </source>
</evidence>
<dbReference type="Proteomes" id="UP000515679">
    <property type="component" value="Chromosome"/>
</dbReference>
<evidence type="ECO:0000313" key="4">
    <source>
        <dbReference type="Proteomes" id="UP000515679"/>
    </source>
</evidence>
<dbReference type="Pfam" id="PF08327">
    <property type="entry name" value="AHSA1"/>
    <property type="match status" value="1"/>
</dbReference>
<name>A0A7G5BUQ6_9BACL</name>
<accession>A0A7G5BUQ6</accession>
<proteinExistence type="inferred from homology"/>
<gene>
    <name evidence="3" type="ORF">FPL14_05335</name>
</gene>
<evidence type="ECO:0000313" key="3">
    <source>
        <dbReference type="EMBL" id="QMV40690.1"/>
    </source>
</evidence>
<dbReference type="KEGG" id="cchl:FPL14_05335"/>
<dbReference type="Gene3D" id="3.30.530.20">
    <property type="match status" value="1"/>
</dbReference>
<protein>
    <submittedName>
        <fullName evidence="3">SRPBCC domain-containing protein</fullName>
    </submittedName>
</protein>
<dbReference type="EMBL" id="CP041969">
    <property type="protein sequence ID" value="QMV40690.1"/>
    <property type="molecule type" value="Genomic_DNA"/>
</dbReference>
<dbReference type="AlphaFoldDB" id="A0A7G5BUQ6"/>
<reference evidence="3 4" key="1">
    <citation type="submission" date="2019-07" db="EMBL/GenBank/DDBJ databases">
        <authorList>
            <person name="Kim J.K."/>
            <person name="Cheong H.-M."/>
            <person name="Choi Y."/>
            <person name="Hwang K.J."/>
            <person name="Lee S."/>
            <person name="Choi C."/>
        </authorList>
    </citation>
    <scope>NUCLEOTIDE SEQUENCE [LARGE SCALE GENOMIC DNA]</scope>
    <source>
        <strain evidence="3 4">KS 22</strain>
    </source>
</reference>
<feature type="domain" description="Activator of Hsp90 ATPase homologue 1/2-like C-terminal" evidence="2">
    <location>
        <begin position="87"/>
        <end position="198"/>
    </location>
</feature>
<dbReference type="InterPro" id="IPR013538">
    <property type="entry name" value="ASHA1/2-like_C"/>
</dbReference>